<accession>A0A8H4TQU3</accession>
<protein>
    <recommendedName>
        <fullName evidence="3">F-box domain-containing protein</fullName>
    </recommendedName>
</protein>
<gene>
    <name evidence="1" type="ORF">FSARC_9576</name>
</gene>
<evidence type="ECO:0000313" key="1">
    <source>
        <dbReference type="EMBL" id="KAF4962333.1"/>
    </source>
</evidence>
<dbReference type="Gene3D" id="3.80.10.10">
    <property type="entry name" value="Ribonuclease Inhibitor"/>
    <property type="match status" value="1"/>
</dbReference>
<organism evidence="1 2">
    <name type="scientific">Fusarium sarcochroum</name>
    <dbReference type="NCBI Taxonomy" id="1208366"/>
    <lineage>
        <taxon>Eukaryota</taxon>
        <taxon>Fungi</taxon>
        <taxon>Dikarya</taxon>
        <taxon>Ascomycota</taxon>
        <taxon>Pezizomycotina</taxon>
        <taxon>Sordariomycetes</taxon>
        <taxon>Hypocreomycetidae</taxon>
        <taxon>Hypocreales</taxon>
        <taxon>Nectriaceae</taxon>
        <taxon>Fusarium</taxon>
        <taxon>Fusarium lateritium species complex</taxon>
    </lineage>
</organism>
<dbReference type="AlphaFoldDB" id="A0A8H4TQU3"/>
<keyword evidence="2" id="KW-1185">Reference proteome</keyword>
<dbReference type="OrthoDB" id="5224238at2759"/>
<proteinExistence type="predicted"/>
<dbReference type="Proteomes" id="UP000622797">
    <property type="component" value="Unassembled WGS sequence"/>
</dbReference>
<dbReference type="EMBL" id="JABEXW010000549">
    <property type="protein sequence ID" value="KAF4962333.1"/>
    <property type="molecule type" value="Genomic_DNA"/>
</dbReference>
<name>A0A8H4TQU3_9HYPO</name>
<evidence type="ECO:0008006" key="3">
    <source>
        <dbReference type="Google" id="ProtNLM"/>
    </source>
</evidence>
<comment type="caution">
    <text evidence="1">The sequence shown here is derived from an EMBL/GenBank/DDBJ whole genome shotgun (WGS) entry which is preliminary data.</text>
</comment>
<reference evidence="1" key="2">
    <citation type="submission" date="2020-05" db="EMBL/GenBank/DDBJ databases">
        <authorList>
            <person name="Kim H.-S."/>
            <person name="Proctor R.H."/>
            <person name="Brown D.W."/>
        </authorList>
    </citation>
    <scope>NUCLEOTIDE SEQUENCE</scope>
    <source>
        <strain evidence="1">NRRL 20472</strain>
    </source>
</reference>
<sequence length="405" mass="46950">MATQHEPPLSLVPRLMQLPYELINNIAGLLSRRDFESFRLSSQMIAECTRPQLALDRFDGMPWRQDGNRLHKLSLISSCARRIRSVGFNMARMDKEEVEYATSRIISAEELNRKWGSYLTTQDLFLESIELPLDLVIPALMRLPNLDTVSLTWTKCPWEEIDICNVFERERSLELAGDEILESQQAVLDALCKRNAPLKGLTIEPFMYPELTLPSKLDDKVSTVLGTVTKLHLVVDYEVDLFMPDRLDYFISLMPNIRDLRIHSWPVGDEASDIDFYITNRLSNLEKLDLSCLHFNFVNFARLIKDHGPTLKEVRMQTLYGWCDPFNSAELDWDMMFQLMREKLKAPEKIRINGTFSDNVGWHQLFFHGGTPWADELARIMGERSNRLEDFILKGGKYPQPTWSI</sequence>
<dbReference type="InterPro" id="IPR032675">
    <property type="entry name" value="LRR_dom_sf"/>
</dbReference>
<reference evidence="1" key="1">
    <citation type="journal article" date="2020" name="BMC Genomics">
        <title>Correction to: Identification and distribution of gene clusters required for synthesis of sphingolipid metabolism inhibitors in diverse species of the filamentous fungus Fusarium.</title>
        <authorList>
            <person name="Kim H.S."/>
            <person name="Lohmar J.M."/>
            <person name="Busman M."/>
            <person name="Brown D.W."/>
            <person name="Naumann T.A."/>
            <person name="Divon H.H."/>
            <person name="Lysoe E."/>
            <person name="Uhlig S."/>
            <person name="Proctor R.H."/>
        </authorList>
    </citation>
    <scope>NUCLEOTIDE SEQUENCE</scope>
    <source>
        <strain evidence="1">NRRL 20472</strain>
    </source>
</reference>
<evidence type="ECO:0000313" key="2">
    <source>
        <dbReference type="Proteomes" id="UP000622797"/>
    </source>
</evidence>